<evidence type="ECO:0000256" key="1">
    <source>
        <dbReference type="PROSITE-ProRule" id="PRU00023"/>
    </source>
</evidence>
<protein>
    <submittedName>
        <fullName evidence="2">Ankyrin</fullName>
    </submittedName>
</protein>
<dbReference type="InterPro" id="IPR002110">
    <property type="entry name" value="Ankyrin_rpt"/>
</dbReference>
<reference evidence="3" key="2">
    <citation type="submission" date="2011-03" db="EMBL/GenBank/DDBJ databases">
        <title>The complete genome of Hippea maritima DSM 10411.</title>
        <authorList>
            <consortium name="US DOE Joint Genome Institute (JGI-PGF)"/>
            <person name="Lucas S."/>
            <person name="Copeland A."/>
            <person name="Lapidus A."/>
            <person name="Bruce D."/>
            <person name="Goodwin L."/>
            <person name="Pitluck S."/>
            <person name="Peters L."/>
            <person name="Kyrpides N."/>
            <person name="Mavromatis K."/>
            <person name="Pagani I."/>
            <person name="Ivanova N."/>
            <person name="Mikhailova N."/>
            <person name="Lu M."/>
            <person name="Detter J.C."/>
            <person name="Tapia R."/>
            <person name="Han C."/>
            <person name="Land M."/>
            <person name="Hauser L."/>
            <person name="Markowitz V."/>
            <person name="Cheng J.-F."/>
            <person name="Hugenholtz P."/>
            <person name="Woyke T."/>
            <person name="Wu D."/>
            <person name="Spring S."/>
            <person name="Schroeder M."/>
            <person name="Brambilla E."/>
            <person name="Klenk H.-P."/>
            <person name="Eisen J.A."/>
        </authorList>
    </citation>
    <scope>NUCLEOTIDE SEQUENCE [LARGE SCALE GENOMIC DNA]</scope>
    <source>
        <strain evidence="3">ATCC 700847 / DSM 10411 / MH2</strain>
    </source>
</reference>
<dbReference type="InParanoid" id="F2LXR1"/>
<evidence type="ECO:0000313" key="2">
    <source>
        <dbReference type="EMBL" id="AEA34302.1"/>
    </source>
</evidence>
<dbReference type="KEGG" id="hmr:Hipma_1346"/>
<dbReference type="HOGENOM" id="CLU_2117651_0_0_7"/>
<proteinExistence type="predicted"/>
<sequence length="114" mass="13332">MYGHLSIVKYLLDHGADIHVQFDRPLREAIYYNRFEVVKELLNRGCGLDNVEDVVKECVKFNCVDMIRLLLEYGLAEALDNKTKKELIDYAAKNKSAMIYGLLKRRLILQKKIR</sequence>
<gene>
    <name evidence="2" type="ordered locus">Hipma_1346</name>
</gene>
<dbReference type="PROSITE" id="PS50088">
    <property type="entry name" value="ANK_REPEAT"/>
    <property type="match status" value="1"/>
</dbReference>
<dbReference type="Pfam" id="PF13637">
    <property type="entry name" value="Ank_4"/>
    <property type="match status" value="1"/>
</dbReference>
<dbReference type="EMBL" id="CP002606">
    <property type="protein sequence ID" value="AEA34302.1"/>
    <property type="molecule type" value="Genomic_DNA"/>
</dbReference>
<dbReference type="eggNOG" id="COG0666">
    <property type="taxonomic scope" value="Bacteria"/>
</dbReference>
<dbReference type="SUPFAM" id="SSF48403">
    <property type="entry name" value="Ankyrin repeat"/>
    <property type="match status" value="1"/>
</dbReference>
<dbReference type="Proteomes" id="UP000008139">
    <property type="component" value="Chromosome"/>
</dbReference>
<dbReference type="Gene3D" id="1.25.40.20">
    <property type="entry name" value="Ankyrin repeat-containing domain"/>
    <property type="match status" value="1"/>
</dbReference>
<dbReference type="STRING" id="760142.Hipma_1346"/>
<dbReference type="AlphaFoldDB" id="F2LXR1"/>
<evidence type="ECO:0000313" key="3">
    <source>
        <dbReference type="Proteomes" id="UP000008139"/>
    </source>
</evidence>
<feature type="repeat" description="ANK" evidence="1">
    <location>
        <begin position="1"/>
        <end position="23"/>
    </location>
</feature>
<organism evidence="2 3">
    <name type="scientific">Hippea maritima (strain ATCC 700847 / DSM 10411 / MH2)</name>
    <dbReference type="NCBI Taxonomy" id="760142"/>
    <lineage>
        <taxon>Bacteria</taxon>
        <taxon>Pseudomonadati</taxon>
        <taxon>Campylobacterota</taxon>
        <taxon>Desulfurellia</taxon>
        <taxon>Desulfurellales</taxon>
        <taxon>Hippeaceae</taxon>
        <taxon>Hippea</taxon>
    </lineage>
</organism>
<name>F2LXR1_HIPMA</name>
<accession>F2LXR1</accession>
<keyword evidence="3" id="KW-1185">Reference proteome</keyword>
<dbReference type="InterPro" id="IPR036770">
    <property type="entry name" value="Ankyrin_rpt-contain_sf"/>
</dbReference>
<keyword evidence="1" id="KW-0040">ANK repeat</keyword>
<reference evidence="2 3" key="1">
    <citation type="journal article" date="2011" name="Stand. Genomic Sci.">
        <title>Complete genome sequence of the thermophilic sulfur-reducer Hippea maritima type strain (MH(2)).</title>
        <authorList>
            <person name="Huntemann M."/>
            <person name="Lu M."/>
            <person name="Nolan M."/>
            <person name="Lapidus A."/>
            <person name="Lucas S."/>
            <person name="Hammon N."/>
            <person name="Deshpande S."/>
            <person name="Cheng J.F."/>
            <person name="Tapia R."/>
            <person name="Han C."/>
            <person name="Goodwin L."/>
            <person name="Pitluck S."/>
            <person name="Liolios K."/>
            <person name="Pagani I."/>
            <person name="Ivanova N."/>
            <person name="Ovchinikova G."/>
            <person name="Pati A."/>
            <person name="Chen A."/>
            <person name="Palaniappan K."/>
            <person name="Land M."/>
            <person name="Hauser L."/>
            <person name="Jeffries C.D."/>
            <person name="Detter J.C."/>
            <person name="Brambilla E.M."/>
            <person name="Rohde M."/>
            <person name="Spring S."/>
            <person name="Goker M."/>
            <person name="Woyke T."/>
            <person name="Bristow J."/>
            <person name="Eisen J.A."/>
            <person name="Markowitz V."/>
            <person name="Hugenholtz P."/>
            <person name="Kyrpides N.C."/>
            <person name="Klenk H.P."/>
            <person name="Mavromatis K."/>
        </authorList>
    </citation>
    <scope>NUCLEOTIDE SEQUENCE [LARGE SCALE GENOMIC DNA]</scope>
    <source>
        <strain evidence="3">ATCC 700847 / DSM 10411 / MH2</strain>
    </source>
</reference>